<evidence type="ECO:0000313" key="11">
    <source>
        <dbReference type="Proteomes" id="UP000247409"/>
    </source>
</evidence>
<dbReference type="PANTHER" id="PTHR15959:SF0">
    <property type="entry name" value="SYNTAXIN-18"/>
    <property type="match status" value="1"/>
</dbReference>
<keyword evidence="4 9" id="KW-0812">Transmembrane</keyword>
<dbReference type="OrthoDB" id="3016at2759"/>
<evidence type="ECO:0000256" key="3">
    <source>
        <dbReference type="ARBA" id="ARBA00022448"/>
    </source>
</evidence>
<accession>A0A2V3J1V3</accession>
<name>A0A2V3J1V3_9FLOR</name>
<evidence type="ECO:0000256" key="8">
    <source>
        <dbReference type="ARBA" id="ARBA00023136"/>
    </source>
</evidence>
<comment type="caution">
    <text evidence="10">The sequence shown here is derived from an EMBL/GenBank/DDBJ whole genome shotgun (WGS) entry which is preliminary data.</text>
</comment>
<evidence type="ECO:0000256" key="9">
    <source>
        <dbReference type="SAM" id="Phobius"/>
    </source>
</evidence>
<keyword evidence="8 9" id="KW-0472">Membrane</keyword>
<comment type="subcellular location">
    <subcellularLocation>
        <location evidence="1">Membrane</location>
        <topology evidence="1">Single-pass type IV membrane protein</topology>
    </subcellularLocation>
</comment>
<evidence type="ECO:0000256" key="5">
    <source>
        <dbReference type="ARBA" id="ARBA00022927"/>
    </source>
</evidence>
<dbReference type="GO" id="GO:0005783">
    <property type="term" value="C:endoplasmic reticulum"/>
    <property type="evidence" value="ECO:0007669"/>
    <property type="project" value="TreeGrafter"/>
</dbReference>
<comment type="similarity">
    <text evidence="2">Belongs to the syntaxin family.</text>
</comment>
<evidence type="ECO:0000256" key="2">
    <source>
        <dbReference type="ARBA" id="ARBA00009063"/>
    </source>
</evidence>
<keyword evidence="5" id="KW-0653">Protein transport</keyword>
<reference evidence="10 11" key="1">
    <citation type="journal article" date="2018" name="Mol. Biol. Evol.">
        <title>Analysis of the draft genome of the red seaweed Gracilariopsis chorda provides insights into genome size evolution in Rhodophyta.</title>
        <authorList>
            <person name="Lee J."/>
            <person name="Yang E.C."/>
            <person name="Graf L."/>
            <person name="Yang J.H."/>
            <person name="Qiu H."/>
            <person name="Zel Zion U."/>
            <person name="Chan C.X."/>
            <person name="Stephens T.G."/>
            <person name="Weber A.P.M."/>
            <person name="Boo G.H."/>
            <person name="Boo S.M."/>
            <person name="Kim K.M."/>
            <person name="Shin Y."/>
            <person name="Jung M."/>
            <person name="Lee S.J."/>
            <person name="Yim H.S."/>
            <person name="Lee J.H."/>
            <person name="Bhattacharya D."/>
            <person name="Yoon H.S."/>
        </authorList>
    </citation>
    <scope>NUCLEOTIDE SEQUENCE [LARGE SCALE GENOMIC DNA]</scope>
    <source>
        <strain evidence="10 11">SKKU-2015</strain>
        <tissue evidence="10">Whole body</tissue>
    </source>
</reference>
<dbReference type="GO" id="GO:0006890">
    <property type="term" value="P:retrograde vesicle-mediated transport, Golgi to endoplasmic reticulum"/>
    <property type="evidence" value="ECO:0007669"/>
    <property type="project" value="TreeGrafter"/>
</dbReference>
<dbReference type="GO" id="GO:0031201">
    <property type="term" value="C:SNARE complex"/>
    <property type="evidence" value="ECO:0007669"/>
    <property type="project" value="TreeGrafter"/>
</dbReference>
<evidence type="ECO:0000256" key="1">
    <source>
        <dbReference type="ARBA" id="ARBA00004211"/>
    </source>
</evidence>
<evidence type="ECO:0000256" key="4">
    <source>
        <dbReference type="ARBA" id="ARBA00022692"/>
    </source>
</evidence>
<keyword evidence="6 9" id="KW-1133">Transmembrane helix</keyword>
<keyword evidence="7" id="KW-0175">Coiled coil</keyword>
<dbReference type="AlphaFoldDB" id="A0A2V3J1V3"/>
<gene>
    <name evidence="10" type="ORF">BWQ96_02860</name>
</gene>
<organism evidence="10 11">
    <name type="scientific">Gracilariopsis chorda</name>
    <dbReference type="NCBI Taxonomy" id="448386"/>
    <lineage>
        <taxon>Eukaryota</taxon>
        <taxon>Rhodophyta</taxon>
        <taxon>Florideophyceae</taxon>
        <taxon>Rhodymeniophycidae</taxon>
        <taxon>Gracilariales</taxon>
        <taxon>Gracilariaceae</taxon>
        <taxon>Gracilariopsis</taxon>
    </lineage>
</organism>
<proteinExistence type="inferred from homology"/>
<keyword evidence="3" id="KW-0813">Transport</keyword>
<sequence length="295" mass="33681">MINPVDRTSELLSAMAAHHKVKNGTVPTKQSSDVEPHAFTKMAVRLTSQILDMQAFIEKCRVRYVDFSVRGMKDEERDQVDSAVAQFIRTAMNQIDKLKQTTVAELQKSPGASFSAHKLGVVVILNENLQSVCRLSETLRGARIKQAIAVKERGSVQYDPVVAQEMARERKQTAEEEDDGIAPLEQQFARENLALVNELVETRERVKEAERTVFEIANLNHVFATKVLEQAREIETLYNLAVESTTYVDRGNRELRKMKQQRPTLKYGLAMLALLLAFSLVFMEWMSRRRSLFFF</sequence>
<feature type="transmembrane region" description="Helical" evidence="9">
    <location>
        <begin position="267"/>
        <end position="286"/>
    </location>
</feature>
<dbReference type="STRING" id="448386.A0A2V3J1V3"/>
<protein>
    <submittedName>
        <fullName evidence="10">Syntaxin-18</fullName>
    </submittedName>
</protein>
<dbReference type="PANTHER" id="PTHR15959">
    <property type="entry name" value="SYNTAXIN-18"/>
    <property type="match status" value="1"/>
</dbReference>
<evidence type="ECO:0000313" key="10">
    <source>
        <dbReference type="EMBL" id="PXF47380.1"/>
    </source>
</evidence>
<keyword evidence="11" id="KW-1185">Reference proteome</keyword>
<dbReference type="EMBL" id="NBIV01000025">
    <property type="protein sequence ID" value="PXF47380.1"/>
    <property type="molecule type" value="Genomic_DNA"/>
</dbReference>
<evidence type="ECO:0000256" key="6">
    <source>
        <dbReference type="ARBA" id="ARBA00022989"/>
    </source>
</evidence>
<dbReference type="GO" id="GO:0015031">
    <property type="term" value="P:protein transport"/>
    <property type="evidence" value="ECO:0007669"/>
    <property type="project" value="UniProtKB-KW"/>
</dbReference>
<dbReference type="Proteomes" id="UP000247409">
    <property type="component" value="Unassembled WGS sequence"/>
</dbReference>
<evidence type="ECO:0000256" key="7">
    <source>
        <dbReference type="ARBA" id="ARBA00023054"/>
    </source>
</evidence>